<comment type="function">
    <text evidence="1">Catalyzes the epimerization of the S- and R-forms of NAD(P)HX, a damaged form of NAD(P)H that is a result of enzymatic or heat-dependent hydration. This is a prerequisite for the S-specific NAD(P)H-hydrate dehydratase to allow the repair of both epimers of NAD(P)HX.</text>
</comment>
<dbReference type="Pfam" id="PF03853">
    <property type="entry name" value="YjeF_N"/>
    <property type="match status" value="1"/>
</dbReference>
<dbReference type="GO" id="GO:0046872">
    <property type="term" value="F:metal ion binding"/>
    <property type="evidence" value="ECO:0007669"/>
    <property type="project" value="UniProtKB-KW"/>
</dbReference>
<sequence>MKTISVAQAKEFDHRAQVDFGVPSIVLMENAGRSAAEVALKMLWWRERAAVVCGVGNNGGDGLVAARHLYNQGKKVTVFVIGDHNRGTIDFMANLLIIEHLGLPIVWVKEAVQLEELSQAELVIDALFGLGLTTPVRQPAREMIETINSLRRPVLAVDLPSGLNADSGEVMGAAVKAKCTVTFIAMKKGFLSPQAKQYCGRIIVRDIGITSPTIR</sequence>
<dbReference type="HAMAP" id="MF_01966">
    <property type="entry name" value="NADHX_epimerase"/>
    <property type="match status" value="1"/>
</dbReference>
<keyword evidence="1" id="KW-0520">NAD</keyword>
<comment type="similarity">
    <text evidence="1">Belongs to the NnrE/AIBP family.</text>
</comment>
<feature type="binding site" evidence="1">
    <location>
        <position position="58"/>
    </location>
    <ligand>
        <name>K(+)</name>
        <dbReference type="ChEBI" id="CHEBI:29103"/>
    </ligand>
</feature>
<feature type="binding site" evidence="1">
    <location>
        <begin position="57"/>
        <end position="61"/>
    </location>
    <ligand>
        <name>(6S)-NADPHX</name>
        <dbReference type="ChEBI" id="CHEBI:64076"/>
    </ligand>
</feature>
<proteinExistence type="inferred from homology"/>
<dbReference type="GO" id="GO:0031087">
    <property type="term" value="P:deadenylation-independent decapping of nuclear-transcribed mRNA"/>
    <property type="evidence" value="ECO:0007669"/>
    <property type="project" value="TreeGrafter"/>
</dbReference>
<feature type="domain" description="YjeF N-terminal" evidence="2">
    <location>
        <begin position="9"/>
        <end position="215"/>
    </location>
</feature>
<dbReference type="InterPro" id="IPR004443">
    <property type="entry name" value="YjeF_N_dom"/>
</dbReference>
<comment type="cofactor">
    <cofactor evidence="1">
        <name>K(+)</name>
        <dbReference type="ChEBI" id="CHEBI:29103"/>
    </cofactor>
    <text evidence="1">Binds 1 potassium ion per subunit.</text>
</comment>
<evidence type="ECO:0000313" key="4">
    <source>
        <dbReference type="Proteomes" id="UP000178602"/>
    </source>
</evidence>
<dbReference type="PANTHER" id="PTHR13612:SF0">
    <property type="entry name" value="ENHANCER OF MRNA-DECAPPING PROTEIN 3"/>
    <property type="match status" value="1"/>
</dbReference>
<dbReference type="GO" id="GO:0000166">
    <property type="term" value="F:nucleotide binding"/>
    <property type="evidence" value="ECO:0007669"/>
    <property type="project" value="UniProtKB-KW"/>
</dbReference>
<keyword evidence="1" id="KW-0479">Metal-binding</keyword>
<dbReference type="EC" id="5.1.99.6" evidence="1"/>
<dbReference type="GO" id="GO:0033962">
    <property type="term" value="P:P-body assembly"/>
    <property type="evidence" value="ECO:0007669"/>
    <property type="project" value="TreeGrafter"/>
</dbReference>
<dbReference type="InterPro" id="IPR036652">
    <property type="entry name" value="YjeF_N_dom_sf"/>
</dbReference>
<keyword evidence="1" id="KW-0547">Nucleotide-binding</keyword>
<feature type="binding site" evidence="1">
    <location>
        <position position="125"/>
    </location>
    <ligand>
        <name>K(+)</name>
        <dbReference type="ChEBI" id="CHEBI:29103"/>
    </ligand>
</feature>
<feature type="binding site" evidence="1">
    <location>
        <position position="158"/>
    </location>
    <ligand>
        <name>(6S)-NADPHX</name>
        <dbReference type="ChEBI" id="CHEBI:64076"/>
    </ligand>
</feature>
<dbReference type="GO" id="GO:0052856">
    <property type="term" value="F:NAD(P)HX epimerase activity"/>
    <property type="evidence" value="ECO:0007669"/>
    <property type="project" value="UniProtKB-UniRule"/>
</dbReference>
<evidence type="ECO:0000313" key="3">
    <source>
        <dbReference type="EMBL" id="OGC28811.1"/>
    </source>
</evidence>
<comment type="caution">
    <text evidence="1">Lacks conserved residue(s) required for the propagation of feature annotation.</text>
</comment>
<comment type="catalytic activity">
    <reaction evidence="1">
        <text>(6R)-NADHX = (6S)-NADHX</text>
        <dbReference type="Rhea" id="RHEA:32215"/>
        <dbReference type="ChEBI" id="CHEBI:64074"/>
        <dbReference type="ChEBI" id="CHEBI:64075"/>
        <dbReference type="EC" id="5.1.99.6"/>
    </reaction>
</comment>
<dbReference type="NCBIfam" id="TIGR00197">
    <property type="entry name" value="yjeF_nterm"/>
    <property type="match status" value="1"/>
</dbReference>
<comment type="caution">
    <text evidence="3">The sequence shown here is derived from an EMBL/GenBank/DDBJ whole genome shotgun (WGS) entry which is preliminary data.</text>
</comment>
<keyword evidence="1" id="KW-0521">NADP</keyword>
<dbReference type="PANTHER" id="PTHR13612">
    <property type="entry name" value="ENHANCER OF MRNA-DECAPPING PROTEIN 3"/>
    <property type="match status" value="1"/>
</dbReference>
<dbReference type="GO" id="GO:0000932">
    <property type="term" value="C:P-body"/>
    <property type="evidence" value="ECO:0007669"/>
    <property type="project" value="TreeGrafter"/>
</dbReference>
<evidence type="ECO:0000256" key="1">
    <source>
        <dbReference type="HAMAP-Rule" id="MF_01966"/>
    </source>
</evidence>
<protein>
    <recommendedName>
        <fullName evidence="1">NAD(P)H-hydrate epimerase</fullName>
        <ecNumber evidence="1">5.1.99.6</ecNumber>
    </recommendedName>
    <alternativeName>
        <fullName evidence="1">NAD(P)HX epimerase</fullName>
    </alternativeName>
</protein>
<keyword evidence="1" id="KW-0413">Isomerase</keyword>
<evidence type="ECO:0000259" key="2">
    <source>
        <dbReference type="PROSITE" id="PS51385"/>
    </source>
</evidence>
<dbReference type="Proteomes" id="UP000178602">
    <property type="component" value="Unassembled WGS sequence"/>
</dbReference>
<dbReference type="EMBL" id="MEUG01000001">
    <property type="protein sequence ID" value="OGC28811.1"/>
    <property type="molecule type" value="Genomic_DNA"/>
</dbReference>
<dbReference type="SUPFAM" id="SSF64153">
    <property type="entry name" value="YjeF N-terminal domain-like"/>
    <property type="match status" value="1"/>
</dbReference>
<accession>A0A1F4T7N8</accession>
<name>A0A1F4T7N8_UNCSA</name>
<keyword evidence="1" id="KW-0630">Potassium</keyword>
<dbReference type="AlphaFoldDB" id="A0A1F4T7N8"/>
<gene>
    <name evidence="1" type="primary">nnrE</name>
    <name evidence="3" type="ORF">A3K49_07700</name>
</gene>
<comment type="catalytic activity">
    <reaction evidence="1">
        <text>(6R)-NADPHX = (6S)-NADPHX</text>
        <dbReference type="Rhea" id="RHEA:32227"/>
        <dbReference type="ChEBI" id="CHEBI:64076"/>
        <dbReference type="ChEBI" id="CHEBI:64077"/>
        <dbReference type="EC" id="5.1.99.6"/>
    </reaction>
</comment>
<organism evidence="3 4">
    <name type="scientific">candidate division WOR-1 bacterium RIFOXYC12_FULL_54_18</name>
    <dbReference type="NCBI Taxonomy" id="1802584"/>
    <lineage>
        <taxon>Bacteria</taxon>
        <taxon>Bacillati</taxon>
        <taxon>Saganbacteria</taxon>
    </lineage>
</organism>
<reference evidence="3 4" key="1">
    <citation type="journal article" date="2016" name="Nat. Commun.">
        <title>Thousands of microbial genomes shed light on interconnected biogeochemical processes in an aquifer system.</title>
        <authorList>
            <person name="Anantharaman K."/>
            <person name="Brown C.T."/>
            <person name="Hug L.A."/>
            <person name="Sharon I."/>
            <person name="Castelle C.J."/>
            <person name="Probst A.J."/>
            <person name="Thomas B.C."/>
            <person name="Singh A."/>
            <person name="Wilkins M.J."/>
            <person name="Karaoz U."/>
            <person name="Brodie E.L."/>
            <person name="Williams K.H."/>
            <person name="Hubbard S.S."/>
            <person name="Banfield J.F."/>
        </authorList>
    </citation>
    <scope>NUCLEOTIDE SEQUENCE [LARGE SCALE GENOMIC DNA]</scope>
</reference>
<feature type="binding site" evidence="1">
    <location>
        <position position="161"/>
    </location>
    <ligand>
        <name>K(+)</name>
        <dbReference type="ChEBI" id="CHEBI:29103"/>
    </ligand>
</feature>
<dbReference type="PROSITE" id="PS51385">
    <property type="entry name" value="YJEF_N"/>
    <property type="match status" value="1"/>
</dbReference>
<dbReference type="Gene3D" id="3.40.50.10260">
    <property type="entry name" value="YjeF N-terminal domain"/>
    <property type="match status" value="1"/>
</dbReference>
<feature type="binding site" evidence="1">
    <location>
        <begin position="129"/>
        <end position="135"/>
    </location>
    <ligand>
        <name>(6S)-NADPHX</name>
        <dbReference type="ChEBI" id="CHEBI:64076"/>
    </ligand>
</feature>
<dbReference type="GO" id="GO:0003729">
    <property type="term" value="F:mRNA binding"/>
    <property type="evidence" value="ECO:0007669"/>
    <property type="project" value="TreeGrafter"/>
</dbReference>